<evidence type="ECO:0000313" key="2">
    <source>
        <dbReference type="Proteomes" id="UP000255355"/>
    </source>
</evidence>
<proteinExistence type="predicted"/>
<evidence type="ECO:0000313" key="1">
    <source>
        <dbReference type="EMBL" id="RDI48253.1"/>
    </source>
</evidence>
<dbReference type="EMBL" id="QQAZ01000008">
    <property type="protein sequence ID" value="RDI48253.1"/>
    <property type="molecule type" value="Genomic_DNA"/>
</dbReference>
<name>A0A370H2F9_9NOCA</name>
<protein>
    <submittedName>
        <fullName evidence="1">Uncharacterized protein</fullName>
    </submittedName>
</protein>
<keyword evidence="2" id="KW-1185">Reference proteome</keyword>
<dbReference type="RefSeq" id="WP_068026870.1">
    <property type="nucleotide sequence ID" value="NZ_QQAZ01000008.1"/>
</dbReference>
<reference evidence="1 2" key="1">
    <citation type="submission" date="2018-07" db="EMBL/GenBank/DDBJ databases">
        <title>Genomic Encyclopedia of Type Strains, Phase IV (KMG-IV): sequencing the most valuable type-strain genomes for metagenomic binning, comparative biology and taxonomic classification.</title>
        <authorList>
            <person name="Goeker M."/>
        </authorList>
    </citation>
    <scope>NUCLEOTIDE SEQUENCE [LARGE SCALE GENOMIC DNA]</scope>
    <source>
        <strain evidence="1 2">DSM 44952</strain>
    </source>
</reference>
<comment type="caution">
    <text evidence="1">The sequence shown here is derived from an EMBL/GenBank/DDBJ whole genome shotgun (WGS) entry which is preliminary data.</text>
</comment>
<dbReference type="STRING" id="1210089.GCA_001613165_05906"/>
<gene>
    <name evidence="1" type="ORF">DFR68_10882</name>
</gene>
<accession>A0A370H2F9</accession>
<organism evidence="1 2">
    <name type="scientific">Nocardia mexicana</name>
    <dbReference type="NCBI Taxonomy" id="279262"/>
    <lineage>
        <taxon>Bacteria</taxon>
        <taxon>Bacillati</taxon>
        <taxon>Actinomycetota</taxon>
        <taxon>Actinomycetes</taxon>
        <taxon>Mycobacteriales</taxon>
        <taxon>Nocardiaceae</taxon>
        <taxon>Nocardia</taxon>
    </lineage>
</organism>
<dbReference type="Proteomes" id="UP000255355">
    <property type="component" value="Unassembled WGS sequence"/>
</dbReference>
<dbReference type="AlphaFoldDB" id="A0A370H2F9"/>
<sequence length="178" mass="18665">MSERRGHDWKPALLVFVVVVALIGIPTALAAVVPTRETLVPPRTEITLSAPGEAPGTIGFSEVAGYARRPTGDQTSAVLDAPGGAVLLVTVVNGVTDLPTTLEWRRKVLGLQAFPVEFDGGAIRTAHDFVGLTCRGRDRPGVCAVVGNHNLAVTVMLSGDAATVPELLRIVNSLQVRA</sequence>